<feature type="region of interest" description="Disordered" evidence="8">
    <location>
        <begin position="1798"/>
        <end position="1819"/>
    </location>
</feature>
<evidence type="ECO:0000256" key="1">
    <source>
        <dbReference type="ARBA" id="ARBA00012493"/>
    </source>
</evidence>
<evidence type="ECO:0000313" key="12">
    <source>
        <dbReference type="Proteomes" id="UP000429607"/>
    </source>
</evidence>
<feature type="compositionally biased region" description="Acidic residues" evidence="8">
    <location>
        <begin position="1339"/>
        <end position="1352"/>
    </location>
</feature>
<dbReference type="InterPro" id="IPR041373">
    <property type="entry name" value="RT_RNaseH"/>
</dbReference>
<dbReference type="InterPro" id="IPR012337">
    <property type="entry name" value="RNaseH-like_sf"/>
</dbReference>
<dbReference type="CDD" id="cd00303">
    <property type="entry name" value="retropepsin_like"/>
    <property type="match status" value="1"/>
</dbReference>
<dbReference type="GO" id="GO:0004519">
    <property type="term" value="F:endonuclease activity"/>
    <property type="evidence" value="ECO:0007669"/>
    <property type="project" value="UniProtKB-KW"/>
</dbReference>
<proteinExistence type="predicted"/>
<sequence>MYETTDLEVNTNELEDEDYDDERPTWGQDDGDYNKTAPVSVVNPKFEGVLPTGDVGNGGRSAIPEAVATDAKSSTDTGSAEGEGKGVDKGVFPGDEVNDATVSAVQTDRFTKGPSKAQEEQDEGHTAHVVTEEVVRDESTVFDDDWDWGDCFRDGYVGHLGCGINLGKEKECDEVSTLPVEATSNGEDEMKKTYRRSGGCEAWLKPAPLRNPKEDRSEDAVKNAPPLDRLFTSEELDLLMEGETLGMSEEKEEYEKELEERLYPFDEVELKLRMEKNAEQQQELSLDDISSILNIPVETLARTRESSPGELSTPEYWLSWYKKALAATEESRRANRNFQGAEPAGGKTGRVGAVVPVADEVDESVMRGNILICMKSTGMAGSTPKADSDEKDSVETTRVEALPAQYRRLVRQVVHAMVKEEGQLETPRCTTCKIKLEAGRSSRGGLEARVRTKMARRRVAQDERLAQRVLAVAMRLYDEHADLIRAKIAERKLVCRLCRTPVRKREHAFKRRVRFGCSSLFAGRSEAFPDREPGKPEVDDLYGNVYSVSDGDDTRRRRKPGLVEVSAAESESDAGEEPSFLQDGKRVIGAVGGVEAVSAGYIDCTPVEMLIDTGTIASLVNSRVLKRVGRADTPLRPSNKDLNGVTGHMLRIWGEIDLPLRFGSLEVMRPFVVVGRLHVDTILGTDTLKELRAVIDLEENTLTLKGTGEVFPLGTPRVEEMHSTRISSTVHLRPGGQALVVTDVQGKAPEDATVLIEDLQEVDATVRVARTLCTVHNGKVLVEVCNASTEEVIISKSTLLAAATVVPETAFASSASTDGGKTPASEESRTQPEENPSWIDSILSATATDTSSSQGMMPELEKVLQEELDVDFSDSKLNEEQRALLRSLLELFRDMFVETSMTPGRTDLLQFSVDTGTHPPIKQRPYRVSKAEGDVMEAEIQQYLKLGHIRPSTSPWASPVLMIRKPDGGIRFCIDYRRLNAVTIKDCYPMPLIDDILDVLGKAKLFSTMDIASGYWNVPMAADSVEKTAFTCKYGLCEWLVMPFGLCNAVPAFERLMENVLIDLEWRTCLVYLDDCVVFSDDFPTHLVRLKQVLERFRTAGFKLKMKTCKWGRDQVVFLGHIVTPSGILPNPEKVKSVMNVKRPHDLHTVRAFLGLTSYFRRTDDCEAAFLQLKRKLIEPPILVYPDFSKRFKLYVDSSKQVVGACLMQTVDGRDRVVAYASKLLVGSEKNWIHKQDGTSEIECWGIVWATRKFRCYLDRQEFDLFTDYKALTWVFDAGNRTSNTKLARWAMELSQLRFKVFHKAGTAMGHVDGLSRLHYSTVNALAWADLLNAEEDGEEDRLVQVEEEDTVDAIPTAVEPRADLSGNDEITPAPGLLEVEESGARRYQSLEDSAPHTPESQQTALEGGDTEGEADSPQAESSLDEFGLDKFRFVEEQKQTPWIMAMVAFLEAGALPLDARLRVRVLQMAPHFVIRNGVLMRLVHLRARAGPARTISVPVIPLQFIETVLHYCHSDLFSAHAGLTKTIDRVRKHAYLHGWKKDAKEYVRERNGELSGPFSLLVVDAIGPLVTTPRGNKYILNFVDYFTWWVEAFPVKALDTLTFVQIMVDEVLSRHGVPERLLSDRGPNFISSLAQSFYQTLGIKKVFGAAYHPQTQGLVERFNGTLLGMLRMYVGEAQTDWYLYLPRVLFAYRTSYHEALGDSPFFSLYGRDPVLPLDLAFLNTNEDWKSNEVAAYRRKLFLSLRDSRRMVERQLLKAQDRHGRRMEGQAAVKFGEGDAVWVYQYFRARRGRWSRPFPNEVPEGVQSTPGVDDQGPLTEEDLPPTSFVERLSIGGEETAFSGVSNPVVGVLAKRVYNREEQYLVLTATYEVCWRPTASILPTYKVLVDSFEDEWRKDQGLPELRRSARLAEANLAADEDELLF</sequence>
<protein>
    <recommendedName>
        <fullName evidence="1">RNA-directed DNA polymerase</fullName>
        <ecNumber evidence="1">2.7.7.49</ecNumber>
    </recommendedName>
</protein>
<evidence type="ECO:0000256" key="4">
    <source>
        <dbReference type="ARBA" id="ARBA00022722"/>
    </source>
</evidence>
<dbReference type="FunFam" id="3.30.420.10:FF:000032">
    <property type="entry name" value="Retrovirus-related Pol polyprotein from transposon 297-like Protein"/>
    <property type="match status" value="1"/>
</dbReference>
<evidence type="ECO:0000256" key="8">
    <source>
        <dbReference type="SAM" id="MobiDB-lite"/>
    </source>
</evidence>
<accession>A0A6A3L7A8</accession>
<dbReference type="GO" id="GO:0003676">
    <property type="term" value="F:nucleic acid binding"/>
    <property type="evidence" value="ECO:0007669"/>
    <property type="project" value="InterPro"/>
</dbReference>
<dbReference type="CDD" id="cd09274">
    <property type="entry name" value="RNase_HI_RT_Ty3"/>
    <property type="match status" value="1"/>
</dbReference>
<keyword evidence="6" id="KW-0378">Hydrolase</keyword>
<dbReference type="GO" id="GO:0016787">
    <property type="term" value="F:hydrolase activity"/>
    <property type="evidence" value="ECO:0007669"/>
    <property type="project" value="UniProtKB-KW"/>
</dbReference>
<dbReference type="GO" id="GO:0015074">
    <property type="term" value="P:DNA integration"/>
    <property type="evidence" value="ECO:0007669"/>
    <property type="project" value="InterPro"/>
</dbReference>
<dbReference type="PROSITE" id="PS50994">
    <property type="entry name" value="INTEGRASE"/>
    <property type="match status" value="1"/>
</dbReference>
<evidence type="ECO:0000256" key="2">
    <source>
        <dbReference type="ARBA" id="ARBA00022679"/>
    </source>
</evidence>
<dbReference type="InterPro" id="IPR050951">
    <property type="entry name" value="Retrovirus_Pol_polyprotein"/>
</dbReference>
<dbReference type="Gene3D" id="3.10.10.10">
    <property type="entry name" value="HIV Type 1 Reverse Transcriptase, subunit A, domain 1"/>
    <property type="match status" value="1"/>
</dbReference>
<dbReference type="PANTHER" id="PTHR37984:SF5">
    <property type="entry name" value="PROTEIN NYNRIN-LIKE"/>
    <property type="match status" value="1"/>
</dbReference>
<dbReference type="Gene3D" id="3.30.70.270">
    <property type="match status" value="1"/>
</dbReference>
<dbReference type="PROSITE" id="PS50878">
    <property type="entry name" value="RT_POL"/>
    <property type="match status" value="1"/>
</dbReference>
<dbReference type="Proteomes" id="UP000429607">
    <property type="component" value="Unassembled WGS sequence"/>
</dbReference>
<feature type="domain" description="Reverse transcriptase" evidence="9">
    <location>
        <begin position="944"/>
        <end position="1123"/>
    </location>
</feature>
<keyword evidence="4" id="KW-0540">Nuclease</keyword>
<dbReference type="Gene3D" id="3.10.20.370">
    <property type="match status" value="1"/>
</dbReference>
<dbReference type="InterPro" id="IPR036397">
    <property type="entry name" value="RNaseH_sf"/>
</dbReference>
<gene>
    <name evidence="11" type="ORF">PR001_g15312</name>
</gene>
<dbReference type="InterPro" id="IPR001584">
    <property type="entry name" value="Integrase_cat-core"/>
</dbReference>
<feature type="region of interest" description="Disordered" evidence="8">
    <location>
        <begin position="811"/>
        <end position="837"/>
    </location>
</feature>
<name>A0A6A3L7A8_9STRA</name>
<reference evidence="11 12" key="1">
    <citation type="submission" date="2018-09" db="EMBL/GenBank/DDBJ databases">
        <title>Genomic investigation of the strawberry pathogen Phytophthora fragariae indicates pathogenicity is determined by transcriptional variation in three key races.</title>
        <authorList>
            <person name="Adams T.M."/>
            <person name="Armitage A.D."/>
            <person name="Sobczyk M.K."/>
            <person name="Bates H.J."/>
            <person name="Dunwell J.M."/>
            <person name="Nellist C.F."/>
            <person name="Harrison R.J."/>
        </authorList>
    </citation>
    <scope>NUCLEOTIDE SEQUENCE [LARGE SCALE GENOMIC DNA]</scope>
    <source>
        <strain evidence="11 12">SCRP249</strain>
    </source>
</reference>
<comment type="caution">
    <text evidence="11">The sequence shown here is derived from an EMBL/GenBank/DDBJ whole genome shotgun (WGS) entry which is preliminary data.</text>
</comment>
<dbReference type="GO" id="GO:0003964">
    <property type="term" value="F:RNA-directed DNA polymerase activity"/>
    <property type="evidence" value="ECO:0007669"/>
    <property type="project" value="UniProtKB-KW"/>
</dbReference>
<evidence type="ECO:0000259" key="10">
    <source>
        <dbReference type="PROSITE" id="PS50994"/>
    </source>
</evidence>
<keyword evidence="5" id="KW-0255">Endonuclease</keyword>
<keyword evidence="7" id="KW-0695">RNA-directed DNA polymerase</keyword>
<dbReference type="SUPFAM" id="SSF50630">
    <property type="entry name" value="Acid proteases"/>
    <property type="match status" value="1"/>
</dbReference>
<keyword evidence="3" id="KW-0548">Nucleotidyltransferase</keyword>
<dbReference type="Pfam" id="PF00078">
    <property type="entry name" value="RVT_1"/>
    <property type="match status" value="1"/>
</dbReference>
<dbReference type="Gene3D" id="1.10.340.70">
    <property type="match status" value="1"/>
</dbReference>
<feature type="domain" description="Integrase catalytic" evidence="10">
    <location>
        <begin position="1554"/>
        <end position="1713"/>
    </location>
</feature>
<feature type="compositionally biased region" description="Basic and acidic residues" evidence="8">
    <location>
        <begin position="117"/>
        <end position="126"/>
    </location>
</feature>
<feature type="region of interest" description="Disordered" evidence="8">
    <location>
        <begin position="1339"/>
        <end position="1422"/>
    </location>
</feature>
<dbReference type="SUPFAM" id="SSF56672">
    <property type="entry name" value="DNA/RNA polymerases"/>
    <property type="match status" value="1"/>
</dbReference>
<evidence type="ECO:0000256" key="6">
    <source>
        <dbReference type="ARBA" id="ARBA00022801"/>
    </source>
</evidence>
<dbReference type="Gene3D" id="2.40.70.10">
    <property type="entry name" value="Acid Proteases"/>
    <property type="match status" value="1"/>
</dbReference>
<dbReference type="EMBL" id="QXFV01001147">
    <property type="protein sequence ID" value="KAE9013797.1"/>
    <property type="molecule type" value="Genomic_DNA"/>
</dbReference>
<keyword evidence="2" id="KW-0808">Transferase</keyword>
<dbReference type="CDD" id="cd01647">
    <property type="entry name" value="RT_LTR"/>
    <property type="match status" value="1"/>
</dbReference>
<dbReference type="Pfam" id="PF00665">
    <property type="entry name" value="rve"/>
    <property type="match status" value="1"/>
</dbReference>
<dbReference type="InterPro" id="IPR041588">
    <property type="entry name" value="Integrase_H2C2"/>
</dbReference>
<dbReference type="PANTHER" id="PTHR37984">
    <property type="entry name" value="PROTEIN CBG26694"/>
    <property type="match status" value="1"/>
</dbReference>
<dbReference type="InterPro" id="IPR000477">
    <property type="entry name" value="RT_dom"/>
</dbReference>
<organism evidence="11 12">
    <name type="scientific">Phytophthora rubi</name>
    <dbReference type="NCBI Taxonomy" id="129364"/>
    <lineage>
        <taxon>Eukaryota</taxon>
        <taxon>Sar</taxon>
        <taxon>Stramenopiles</taxon>
        <taxon>Oomycota</taxon>
        <taxon>Peronosporomycetes</taxon>
        <taxon>Peronosporales</taxon>
        <taxon>Peronosporaceae</taxon>
        <taxon>Phytophthora</taxon>
    </lineage>
</organism>
<dbReference type="SUPFAM" id="SSF53098">
    <property type="entry name" value="Ribonuclease H-like"/>
    <property type="match status" value="1"/>
</dbReference>
<dbReference type="Gene3D" id="3.30.420.10">
    <property type="entry name" value="Ribonuclease H-like superfamily/Ribonuclease H"/>
    <property type="match status" value="1"/>
</dbReference>
<feature type="region of interest" description="Disordered" evidence="8">
    <location>
        <begin position="1"/>
        <end position="126"/>
    </location>
</feature>
<dbReference type="FunFam" id="3.10.20.370:FF:000001">
    <property type="entry name" value="Retrovirus-related Pol polyprotein from transposon 17.6-like protein"/>
    <property type="match status" value="1"/>
</dbReference>
<dbReference type="InterPro" id="IPR043128">
    <property type="entry name" value="Rev_trsase/Diguanyl_cyclase"/>
</dbReference>
<evidence type="ECO:0000256" key="3">
    <source>
        <dbReference type="ARBA" id="ARBA00022695"/>
    </source>
</evidence>
<dbReference type="InterPro" id="IPR021109">
    <property type="entry name" value="Peptidase_aspartic_dom_sf"/>
</dbReference>
<evidence type="ECO:0000256" key="5">
    <source>
        <dbReference type="ARBA" id="ARBA00022759"/>
    </source>
</evidence>
<evidence type="ECO:0000259" key="9">
    <source>
        <dbReference type="PROSITE" id="PS50878"/>
    </source>
</evidence>
<dbReference type="InterPro" id="IPR043502">
    <property type="entry name" value="DNA/RNA_pol_sf"/>
</dbReference>
<dbReference type="Pfam" id="PF17921">
    <property type="entry name" value="Integrase_H2C2"/>
    <property type="match status" value="1"/>
</dbReference>
<dbReference type="Pfam" id="PF17917">
    <property type="entry name" value="RT_RNaseH"/>
    <property type="match status" value="1"/>
</dbReference>
<evidence type="ECO:0000256" key="7">
    <source>
        <dbReference type="ARBA" id="ARBA00022918"/>
    </source>
</evidence>
<dbReference type="EC" id="2.7.7.49" evidence="1"/>
<evidence type="ECO:0000313" key="11">
    <source>
        <dbReference type="EMBL" id="KAE9013797.1"/>
    </source>
</evidence>